<dbReference type="InterPro" id="IPR052020">
    <property type="entry name" value="Cyclic_di-GMP/3'3'-cGAMP_PDE"/>
</dbReference>
<protein>
    <recommendedName>
        <fullName evidence="1">HD-GYP domain-containing protein</fullName>
    </recommendedName>
</protein>
<evidence type="ECO:0000259" key="1">
    <source>
        <dbReference type="PROSITE" id="PS51832"/>
    </source>
</evidence>
<sequence length="224" mass="25651">FGISTKEKPDQNIKVIIKEAEDNMYRSKLLERKSISSSIISSLERTLWEKSHETEEHAKRLKRIAIKLGNTINLPESKLDELSLLSTLHDIGKIAIPEGILLKKDKLTKNEWKVIKRHPEIGYNIAASSFQIKHIAEAILTHHECWDGSGYPQGLKGEDIPITARIINIIDAYDVMTHDRHYRKAISEEEAIEEIKRCAGTQFEPKLVDKFIEIINEMSIKTKS</sequence>
<dbReference type="PROSITE" id="PS51832">
    <property type="entry name" value="HD_GYP"/>
    <property type="match status" value="1"/>
</dbReference>
<name>X0Z8J6_9ZZZZ</name>
<dbReference type="AlphaFoldDB" id="X0Z8J6"/>
<dbReference type="Pfam" id="PF13487">
    <property type="entry name" value="HD_5"/>
    <property type="match status" value="1"/>
</dbReference>
<reference evidence="2" key="1">
    <citation type="journal article" date="2014" name="Front. Microbiol.">
        <title>High frequency of phylogenetically diverse reductive dehalogenase-homologous genes in deep subseafloor sedimentary metagenomes.</title>
        <authorList>
            <person name="Kawai M."/>
            <person name="Futagami T."/>
            <person name="Toyoda A."/>
            <person name="Takaki Y."/>
            <person name="Nishi S."/>
            <person name="Hori S."/>
            <person name="Arai W."/>
            <person name="Tsubouchi T."/>
            <person name="Morono Y."/>
            <person name="Uchiyama I."/>
            <person name="Ito T."/>
            <person name="Fujiyama A."/>
            <person name="Inagaki F."/>
            <person name="Takami H."/>
        </authorList>
    </citation>
    <scope>NUCLEOTIDE SEQUENCE</scope>
    <source>
        <strain evidence="2">Expedition CK06-06</strain>
    </source>
</reference>
<dbReference type="SMART" id="SM00471">
    <property type="entry name" value="HDc"/>
    <property type="match status" value="1"/>
</dbReference>
<gene>
    <name evidence="2" type="ORF">S01H4_16384</name>
</gene>
<dbReference type="Gene3D" id="1.10.3210.10">
    <property type="entry name" value="Hypothetical protein af1432"/>
    <property type="match status" value="1"/>
</dbReference>
<dbReference type="SUPFAM" id="SSF109604">
    <property type="entry name" value="HD-domain/PDEase-like"/>
    <property type="match status" value="1"/>
</dbReference>
<organism evidence="2">
    <name type="scientific">marine sediment metagenome</name>
    <dbReference type="NCBI Taxonomy" id="412755"/>
    <lineage>
        <taxon>unclassified sequences</taxon>
        <taxon>metagenomes</taxon>
        <taxon>ecological metagenomes</taxon>
    </lineage>
</organism>
<dbReference type="PANTHER" id="PTHR45228">
    <property type="entry name" value="CYCLIC DI-GMP PHOSPHODIESTERASE TM_0186-RELATED"/>
    <property type="match status" value="1"/>
</dbReference>
<feature type="domain" description="HD-GYP" evidence="1">
    <location>
        <begin position="32"/>
        <end position="224"/>
    </location>
</feature>
<dbReference type="InterPro" id="IPR003607">
    <property type="entry name" value="HD/PDEase_dom"/>
</dbReference>
<feature type="non-terminal residue" evidence="2">
    <location>
        <position position="1"/>
    </location>
</feature>
<dbReference type="EMBL" id="BART01007186">
    <property type="protein sequence ID" value="GAG54692.1"/>
    <property type="molecule type" value="Genomic_DNA"/>
</dbReference>
<proteinExistence type="predicted"/>
<evidence type="ECO:0000313" key="2">
    <source>
        <dbReference type="EMBL" id="GAG54692.1"/>
    </source>
</evidence>
<dbReference type="PANTHER" id="PTHR45228:SF1">
    <property type="entry name" value="CYCLIC DI-GMP PHOSPHODIESTERASE TM_0186"/>
    <property type="match status" value="1"/>
</dbReference>
<accession>X0Z8J6</accession>
<dbReference type="CDD" id="cd00077">
    <property type="entry name" value="HDc"/>
    <property type="match status" value="1"/>
</dbReference>
<dbReference type="InterPro" id="IPR037522">
    <property type="entry name" value="HD_GYP_dom"/>
</dbReference>
<comment type="caution">
    <text evidence="2">The sequence shown here is derived from an EMBL/GenBank/DDBJ whole genome shotgun (WGS) entry which is preliminary data.</text>
</comment>